<dbReference type="OrthoDB" id="10383349at2759"/>
<feature type="region of interest" description="Disordered" evidence="1">
    <location>
        <begin position="1"/>
        <end position="69"/>
    </location>
</feature>
<evidence type="ECO:0000313" key="2">
    <source>
        <dbReference type="EMBL" id="CAC5357287.1"/>
    </source>
</evidence>
<accession>A0A6J7ZYH2</accession>
<dbReference type="Proteomes" id="UP000507470">
    <property type="component" value="Unassembled WGS sequence"/>
</dbReference>
<protein>
    <submittedName>
        <fullName evidence="2">Uncharacterized protein</fullName>
    </submittedName>
</protein>
<sequence length="196" mass="22978">MNTPVITQQHTDGRSYSQVTHQTPSRQTSGRPNKRPRAGSSSTDNSASFKSTYQEHPDSGNIPQNTNENDEKIKKWNWDLVNDFKNNISQERKDMIFESLNQISSDNIDQLKVDTIFEDVCYIMIDSARNTFGIFKLKKRKKVKPVDKPWFDEECRFARQNYRKLKRNISTKSSVQQKQNLRLTVKTYKKILNKKI</sequence>
<keyword evidence="3" id="KW-1185">Reference proteome</keyword>
<name>A0A6J7ZYH2_MYTCO</name>
<feature type="compositionally biased region" description="Polar residues" evidence="1">
    <location>
        <begin position="39"/>
        <end position="52"/>
    </location>
</feature>
<feature type="compositionally biased region" description="Polar residues" evidence="1">
    <location>
        <begin position="1"/>
        <end position="31"/>
    </location>
</feature>
<reference evidence="2 3" key="1">
    <citation type="submission" date="2020-06" db="EMBL/GenBank/DDBJ databases">
        <authorList>
            <person name="Li R."/>
            <person name="Bekaert M."/>
        </authorList>
    </citation>
    <scope>NUCLEOTIDE SEQUENCE [LARGE SCALE GENOMIC DNA]</scope>
    <source>
        <strain evidence="3">wild</strain>
    </source>
</reference>
<evidence type="ECO:0000313" key="3">
    <source>
        <dbReference type="Proteomes" id="UP000507470"/>
    </source>
</evidence>
<dbReference type="EMBL" id="CACVKT020000202">
    <property type="protein sequence ID" value="CAC5357287.1"/>
    <property type="molecule type" value="Genomic_DNA"/>
</dbReference>
<proteinExistence type="predicted"/>
<organism evidence="2 3">
    <name type="scientific">Mytilus coruscus</name>
    <name type="common">Sea mussel</name>
    <dbReference type="NCBI Taxonomy" id="42192"/>
    <lineage>
        <taxon>Eukaryota</taxon>
        <taxon>Metazoa</taxon>
        <taxon>Spiralia</taxon>
        <taxon>Lophotrochozoa</taxon>
        <taxon>Mollusca</taxon>
        <taxon>Bivalvia</taxon>
        <taxon>Autobranchia</taxon>
        <taxon>Pteriomorphia</taxon>
        <taxon>Mytilida</taxon>
        <taxon>Mytiloidea</taxon>
        <taxon>Mytilidae</taxon>
        <taxon>Mytilinae</taxon>
        <taxon>Mytilus</taxon>
    </lineage>
</organism>
<dbReference type="AlphaFoldDB" id="A0A6J7ZYH2"/>
<evidence type="ECO:0000256" key="1">
    <source>
        <dbReference type="SAM" id="MobiDB-lite"/>
    </source>
</evidence>
<gene>
    <name evidence="2" type="ORF">MCOR_1020</name>
</gene>